<reference evidence="1 2" key="1">
    <citation type="submission" date="2020-04" db="EMBL/GenBank/DDBJ databases">
        <title>Genome-Wide Identification of 5-Methylcytosine Sites in Bacterial Genomes By High-Throughput Sequencing of MspJI Restriction Fragments.</title>
        <authorList>
            <person name="Wu V."/>
        </authorList>
    </citation>
    <scope>NUCLEOTIDE SEQUENCE [LARGE SCALE GENOMIC DNA]</scope>
    <source>
        <strain evidence="1 2">S2</strain>
    </source>
</reference>
<proteinExistence type="predicted"/>
<evidence type="ECO:0000313" key="1">
    <source>
        <dbReference type="EMBL" id="QIZ08581.1"/>
    </source>
</evidence>
<name>A0A6H1P5M8_PRIMG</name>
<dbReference type="EMBL" id="CP051128">
    <property type="protein sequence ID" value="QIZ08581.1"/>
    <property type="molecule type" value="Genomic_DNA"/>
</dbReference>
<evidence type="ECO:0000313" key="2">
    <source>
        <dbReference type="Proteomes" id="UP000501868"/>
    </source>
</evidence>
<organism evidence="1 2">
    <name type="scientific">Priestia megaterium</name>
    <name type="common">Bacillus megaterium</name>
    <dbReference type="NCBI Taxonomy" id="1404"/>
    <lineage>
        <taxon>Bacteria</taxon>
        <taxon>Bacillati</taxon>
        <taxon>Bacillota</taxon>
        <taxon>Bacilli</taxon>
        <taxon>Bacillales</taxon>
        <taxon>Bacillaceae</taxon>
        <taxon>Priestia</taxon>
    </lineage>
</organism>
<dbReference type="Proteomes" id="UP000501868">
    <property type="component" value="Chromosome"/>
</dbReference>
<sequence>MLDLDKTREKIIALDESGAKTLLMITASYVEMVHGGNGGFTNDKCVDALIKMFNSIPEPDTLLRLKKEKEHEN</sequence>
<gene>
    <name evidence="1" type="ORF">HFZ78_19240</name>
</gene>
<accession>A0A6H1P5M8</accession>
<dbReference type="AlphaFoldDB" id="A0A6H1P5M8"/>
<reference evidence="1 2" key="2">
    <citation type="submission" date="2020-04" db="EMBL/GenBank/DDBJ databases">
        <authorList>
            <person name="Fomenkov A."/>
            <person name="Anton B.P."/>
            <person name="Roberts R.J."/>
        </authorList>
    </citation>
    <scope>NUCLEOTIDE SEQUENCE [LARGE SCALE GENOMIC DNA]</scope>
    <source>
        <strain evidence="1 2">S2</strain>
    </source>
</reference>
<protein>
    <submittedName>
        <fullName evidence="1">Uncharacterized protein</fullName>
    </submittedName>
</protein>